<evidence type="ECO:0000313" key="3">
    <source>
        <dbReference type="Proteomes" id="UP000033109"/>
    </source>
</evidence>
<feature type="transmembrane region" description="Helical" evidence="1">
    <location>
        <begin position="27"/>
        <end position="47"/>
    </location>
</feature>
<name>A0A0E3UZG4_9BACT</name>
<evidence type="ECO:0000313" key="2">
    <source>
        <dbReference type="EMBL" id="AKD05311.1"/>
    </source>
</evidence>
<dbReference type="KEGG" id="pko:PKOR_22410"/>
<dbReference type="EMBL" id="CP009621">
    <property type="protein sequence ID" value="AKD05311.1"/>
    <property type="molecule type" value="Genomic_DNA"/>
</dbReference>
<dbReference type="STRING" id="400092.PKOR_22410"/>
<evidence type="ECO:0000256" key="1">
    <source>
        <dbReference type="SAM" id="Phobius"/>
    </source>
</evidence>
<dbReference type="PATRIC" id="fig|400092.3.peg.4919"/>
<keyword evidence="1" id="KW-1133">Transmembrane helix</keyword>
<keyword evidence="3" id="KW-1185">Reference proteome</keyword>
<keyword evidence="1" id="KW-0472">Membrane</keyword>
<dbReference type="AlphaFoldDB" id="A0A0E3UZG4"/>
<keyword evidence="1" id="KW-0812">Transmembrane</keyword>
<accession>A0A0E3UZG4</accession>
<gene>
    <name evidence="2" type="ORF">PKOR_22410</name>
</gene>
<protein>
    <recommendedName>
        <fullName evidence="4">DUF3592 domain-containing protein</fullName>
    </recommendedName>
</protein>
<dbReference type="Proteomes" id="UP000033109">
    <property type="component" value="Chromosome"/>
</dbReference>
<evidence type="ECO:0008006" key="4">
    <source>
        <dbReference type="Google" id="ProtNLM"/>
    </source>
</evidence>
<organism evidence="2 3">
    <name type="scientific">Pontibacter korlensis</name>
    <dbReference type="NCBI Taxonomy" id="400092"/>
    <lineage>
        <taxon>Bacteria</taxon>
        <taxon>Pseudomonadati</taxon>
        <taxon>Bacteroidota</taxon>
        <taxon>Cytophagia</taxon>
        <taxon>Cytophagales</taxon>
        <taxon>Hymenobacteraceae</taxon>
        <taxon>Pontibacter</taxon>
    </lineage>
</organism>
<sequence length="153" mass="17929">MKRKAQLQEIKHWGISLPYVFLFKRKIHIGTLFILALVAYFVQHVTFKTLMKTELAKNGEITKGYIFESKDVGGKGTTYHYYTFKVANTLYENHAANGEFSEKDSIYIVYDIQNPDKNWALKLLENDYPDQLQKNPNYLNLKNNEHLTRAKAY</sequence>
<reference evidence="2 3" key="1">
    <citation type="journal article" date="2015" name="Sci. Rep.">
        <title>Unraveling adaptation of Pontibacter korlensis to radiation and infertility in desert through complete genome and comparative transcriptomic analysis.</title>
        <authorList>
            <person name="Dai J."/>
            <person name="Dai W."/>
            <person name="Qiu C."/>
            <person name="Yang Z."/>
            <person name="Zhang Y."/>
            <person name="Zhou M."/>
            <person name="Zhang L."/>
            <person name="Fang C."/>
            <person name="Gao Q."/>
            <person name="Yang Q."/>
            <person name="Li X."/>
            <person name="Wang Z."/>
            <person name="Wang Z."/>
            <person name="Jia Z."/>
            <person name="Chen X."/>
        </authorList>
    </citation>
    <scope>NUCLEOTIDE SEQUENCE [LARGE SCALE GENOMIC DNA]</scope>
    <source>
        <strain evidence="2 3">X14-1T</strain>
    </source>
</reference>
<proteinExistence type="predicted"/>
<dbReference type="HOGENOM" id="CLU_1711572_0_0_10"/>